<dbReference type="OrthoDB" id="3871708at2"/>
<evidence type="ECO:0000313" key="2">
    <source>
        <dbReference type="EMBL" id="VEI03252.1"/>
    </source>
</evidence>
<organism evidence="2 3">
    <name type="scientific">Acidipropionibacterium jensenii</name>
    <dbReference type="NCBI Taxonomy" id="1749"/>
    <lineage>
        <taxon>Bacteria</taxon>
        <taxon>Bacillati</taxon>
        <taxon>Actinomycetota</taxon>
        <taxon>Actinomycetes</taxon>
        <taxon>Propionibacteriales</taxon>
        <taxon>Propionibacteriaceae</taxon>
        <taxon>Acidipropionibacterium</taxon>
    </lineage>
</organism>
<proteinExistence type="predicted"/>
<evidence type="ECO:0008006" key="4">
    <source>
        <dbReference type="Google" id="ProtNLM"/>
    </source>
</evidence>
<dbReference type="Pfam" id="PF03995">
    <property type="entry name" value="Inhibitor_I36"/>
    <property type="match status" value="1"/>
</dbReference>
<evidence type="ECO:0000256" key="1">
    <source>
        <dbReference type="SAM" id="SignalP"/>
    </source>
</evidence>
<dbReference type="Proteomes" id="UP000277858">
    <property type="component" value="Chromosome"/>
</dbReference>
<dbReference type="RefSeq" id="WP_084149386.1">
    <property type="nucleotide sequence ID" value="NZ_JAKDOP010000057.1"/>
</dbReference>
<evidence type="ECO:0000313" key="3">
    <source>
        <dbReference type="Proteomes" id="UP000277858"/>
    </source>
</evidence>
<dbReference type="Gene3D" id="2.60.20.10">
    <property type="entry name" value="Crystallins"/>
    <property type="match status" value="1"/>
</dbReference>
<feature type="signal peptide" evidence="1">
    <location>
        <begin position="1"/>
        <end position="27"/>
    </location>
</feature>
<protein>
    <recommendedName>
        <fullName evidence="4">Peptidase inhibitor family I36</fullName>
    </recommendedName>
</protein>
<keyword evidence="1" id="KW-0732">Signal</keyword>
<accession>A0A3S4W8G3</accession>
<dbReference type="AlphaFoldDB" id="A0A3S4W8G3"/>
<reference evidence="2 3" key="1">
    <citation type="submission" date="2018-12" db="EMBL/GenBank/DDBJ databases">
        <authorList>
            <consortium name="Pathogen Informatics"/>
        </authorList>
    </citation>
    <scope>NUCLEOTIDE SEQUENCE [LARGE SCALE GENOMIC DNA]</scope>
    <source>
        <strain evidence="2 3">NCTC13652</strain>
    </source>
</reference>
<name>A0A3S4W8G3_9ACTN</name>
<keyword evidence="3" id="KW-1185">Reference proteome</keyword>
<feature type="chain" id="PRO_5018756778" description="Peptidase inhibitor family I36" evidence="1">
    <location>
        <begin position="28"/>
        <end position="121"/>
    </location>
</feature>
<sequence length="121" mass="12785">MRIKKAFIGVGAAALLLGGLAIPSAHAGSSLCPASRVCIYSDNNYVGLLGYRKAGLGVMNVSGGANDRMSSYENKTSTNARWYHDASAKGRCVNMLAHKQDNDINTIDDNTLTSWATNGSC</sequence>
<dbReference type="EMBL" id="LR134473">
    <property type="protein sequence ID" value="VEI03252.1"/>
    <property type="molecule type" value="Genomic_DNA"/>
</dbReference>
<gene>
    <name evidence="2" type="ORF">NCTC13652_01452</name>
</gene>